<name>A0A9P8PVM7_9ASCO</name>
<sequence>MDKDVKSREQNVREAMKRQADPDERAEVITTALTIEGSTLTPASSKAITKGEDAAVPVPDVISVLSEETRSPITKMVAM</sequence>
<proteinExistence type="predicted"/>
<feature type="region of interest" description="Disordered" evidence="1">
    <location>
        <begin position="1"/>
        <end position="25"/>
    </location>
</feature>
<accession>A0A9P8PVM7</accession>
<keyword evidence="3" id="KW-1185">Reference proteome</keyword>
<evidence type="ECO:0000313" key="2">
    <source>
        <dbReference type="EMBL" id="KAH3678104.1"/>
    </source>
</evidence>
<evidence type="ECO:0000256" key="1">
    <source>
        <dbReference type="SAM" id="MobiDB-lite"/>
    </source>
</evidence>
<comment type="caution">
    <text evidence="2">The sequence shown here is derived from an EMBL/GenBank/DDBJ whole genome shotgun (WGS) entry which is preliminary data.</text>
</comment>
<protein>
    <submittedName>
        <fullName evidence="2">Uncharacterized protein</fullName>
    </submittedName>
</protein>
<dbReference type="AlphaFoldDB" id="A0A9P8PVM7"/>
<dbReference type="EMBL" id="JAEUBD010000095">
    <property type="protein sequence ID" value="KAH3678104.1"/>
    <property type="molecule type" value="Genomic_DNA"/>
</dbReference>
<gene>
    <name evidence="2" type="ORF">OGATHE_000759</name>
</gene>
<organism evidence="2 3">
    <name type="scientific">Ogataea polymorpha</name>
    <dbReference type="NCBI Taxonomy" id="460523"/>
    <lineage>
        <taxon>Eukaryota</taxon>
        <taxon>Fungi</taxon>
        <taxon>Dikarya</taxon>
        <taxon>Ascomycota</taxon>
        <taxon>Saccharomycotina</taxon>
        <taxon>Pichiomycetes</taxon>
        <taxon>Pichiales</taxon>
        <taxon>Pichiaceae</taxon>
        <taxon>Ogataea</taxon>
    </lineage>
</organism>
<evidence type="ECO:0000313" key="3">
    <source>
        <dbReference type="Proteomes" id="UP000788993"/>
    </source>
</evidence>
<reference evidence="2" key="1">
    <citation type="journal article" date="2021" name="Open Biol.">
        <title>Shared evolutionary footprints suggest mitochondrial oxidative damage underlies multiple complex I losses in fungi.</title>
        <authorList>
            <person name="Schikora-Tamarit M.A."/>
            <person name="Marcet-Houben M."/>
            <person name="Nosek J."/>
            <person name="Gabaldon T."/>
        </authorList>
    </citation>
    <scope>NUCLEOTIDE SEQUENCE</scope>
    <source>
        <strain evidence="2">NCAIM Y.01608</strain>
    </source>
</reference>
<dbReference type="Proteomes" id="UP000788993">
    <property type="component" value="Unassembled WGS sequence"/>
</dbReference>
<reference evidence="2" key="2">
    <citation type="submission" date="2021-01" db="EMBL/GenBank/DDBJ databases">
        <authorList>
            <person name="Schikora-Tamarit M.A."/>
        </authorList>
    </citation>
    <scope>NUCLEOTIDE SEQUENCE</scope>
    <source>
        <strain evidence="2">NCAIM Y.01608</strain>
    </source>
</reference>